<proteinExistence type="predicted"/>
<feature type="region of interest" description="Disordered" evidence="1">
    <location>
        <begin position="395"/>
        <end position="552"/>
    </location>
</feature>
<feature type="compositionally biased region" description="Polar residues" evidence="1">
    <location>
        <begin position="395"/>
        <end position="418"/>
    </location>
</feature>
<feature type="compositionally biased region" description="Polar residues" evidence="1">
    <location>
        <begin position="433"/>
        <end position="452"/>
    </location>
</feature>
<keyword evidence="5" id="KW-1185">Reference proteome</keyword>
<evidence type="ECO:0000259" key="3">
    <source>
        <dbReference type="Pfam" id="PF10988"/>
    </source>
</evidence>
<accession>A0AAW1REQ7</accession>
<reference evidence="4 5" key="1">
    <citation type="journal article" date="2024" name="Nat. Commun.">
        <title>Phylogenomics reveals the evolutionary origins of lichenization in chlorophyte algae.</title>
        <authorList>
            <person name="Puginier C."/>
            <person name="Libourel C."/>
            <person name="Otte J."/>
            <person name="Skaloud P."/>
            <person name="Haon M."/>
            <person name="Grisel S."/>
            <person name="Petersen M."/>
            <person name="Berrin J.G."/>
            <person name="Delaux P.M."/>
            <person name="Dal Grande F."/>
            <person name="Keller J."/>
        </authorList>
    </citation>
    <scope>NUCLEOTIDE SEQUENCE [LARGE SCALE GENOMIC DNA]</scope>
    <source>
        <strain evidence="4 5">SAG 2145</strain>
    </source>
</reference>
<feature type="chain" id="PRO_5043418823" description="Putative auto-transporter adhesin head GIN domain-containing protein" evidence="2">
    <location>
        <begin position="27"/>
        <end position="600"/>
    </location>
</feature>
<feature type="compositionally biased region" description="Low complexity" evidence="1">
    <location>
        <begin position="340"/>
        <end position="376"/>
    </location>
</feature>
<feature type="signal peptide" evidence="2">
    <location>
        <begin position="1"/>
        <end position="26"/>
    </location>
</feature>
<evidence type="ECO:0000313" key="5">
    <source>
        <dbReference type="Proteomes" id="UP001438707"/>
    </source>
</evidence>
<name>A0AAW1REQ7_9CHLO</name>
<keyword evidence="2" id="KW-0732">Signal</keyword>
<dbReference type="EMBL" id="JALJOS010000012">
    <property type="protein sequence ID" value="KAK9832261.1"/>
    <property type="molecule type" value="Genomic_DNA"/>
</dbReference>
<evidence type="ECO:0000256" key="2">
    <source>
        <dbReference type="SAM" id="SignalP"/>
    </source>
</evidence>
<feature type="region of interest" description="Disordered" evidence="1">
    <location>
        <begin position="340"/>
        <end position="377"/>
    </location>
</feature>
<feature type="domain" description="Putative auto-transporter adhesin head GIN" evidence="3">
    <location>
        <begin position="53"/>
        <end position="198"/>
    </location>
</feature>
<feature type="compositionally biased region" description="Low complexity" evidence="1">
    <location>
        <begin position="498"/>
        <end position="521"/>
    </location>
</feature>
<sequence>MKLRRPRFPALAVLLWLLSVASRTSGQVSAPAPAPVSSVEGPFGEEVFELDPFTGIQICLPYNVLIAPSAGNHSLTIASSLDVLAALSATVTDDILQLETDDDFITDQPIKLTVFVPNGELQSVLVTSPLSQVTLAPGFRLPSMTINNGYNAAQTIVLDIQARFLNIISSGTGGVYVNGSIANANVQAASSGTVYLLGLNGTLLLNLADAASIITHTIGGQATLSGTTTGTNAITYDEAACNILSPTSAGPVCDQNSTLRVPAAQPLWSCGMEVFGNFSCAGGSSFVSTIGDHLTIGQNRAAAAAGSNAGAVARSPGTSGASPINPFSFVFGNMQPFASPPGAAAAASTTPTPAASPPEAAAASSTEASPAASSPSPAAPFNPFQFVFGNSNPFATTPGATTDSVPSGPATATSTNGSPAIATSGVSGRRLLQGQQVSTSTDGPGSQASGFTSVPGAPPISSSQQDGNGSTQTVTSGPGTSPTAGPSVPATPSTPPGVSTSNQQVSTSTSGPGSSTFGSSSVPGASPVTSSQSNGNGRTTTVTQTIPQTFSNSNGGNVIVAPGAASAAATGGAVPGVASIGARLDALTCSLGSDDIRIEL</sequence>
<dbReference type="AlphaFoldDB" id="A0AAW1REQ7"/>
<gene>
    <name evidence="4" type="ORF">WJX74_004765</name>
</gene>
<organism evidence="4 5">
    <name type="scientific">Apatococcus lobatus</name>
    <dbReference type="NCBI Taxonomy" id="904363"/>
    <lineage>
        <taxon>Eukaryota</taxon>
        <taxon>Viridiplantae</taxon>
        <taxon>Chlorophyta</taxon>
        <taxon>core chlorophytes</taxon>
        <taxon>Trebouxiophyceae</taxon>
        <taxon>Chlorellales</taxon>
        <taxon>Chlorellaceae</taxon>
        <taxon>Apatococcus</taxon>
    </lineage>
</organism>
<dbReference type="InterPro" id="IPR021255">
    <property type="entry name" value="DUF2807"/>
</dbReference>
<feature type="compositionally biased region" description="Low complexity" evidence="1">
    <location>
        <begin position="539"/>
        <end position="549"/>
    </location>
</feature>
<protein>
    <recommendedName>
        <fullName evidence="3">Putative auto-transporter adhesin head GIN domain-containing protein</fullName>
    </recommendedName>
</protein>
<dbReference type="Pfam" id="PF10988">
    <property type="entry name" value="DUF2807"/>
    <property type="match status" value="1"/>
</dbReference>
<feature type="compositionally biased region" description="Polar residues" evidence="1">
    <location>
        <begin position="527"/>
        <end position="538"/>
    </location>
</feature>
<comment type="caution">
    <text evidence="4">The sequence shown here is derived from an EMBL/GenBank/DDBJ whole genome shotgun (WGS) entry which is preliminary data.</text>
</comment>
<feature type="compositionally biased region" description="Polar residues" evidence="1">
    <location>
        <begin position="460"/>
        <end position="484"/>
    </location>
</feature>
<evidence type="ECO:0000256" key="1">
    <source>
        <dbReference type="SAM" id="MobiDB-lite"/>
    </source>
</evidence>
<dbReference type="Proteomes" id="UP001438707">
    <property type="component" value="Unassembled WGS sequence"/>
</dbReference>
<evidence type="ECO:0000313" key="4">
    <source>
        <dbReference type="EMBL" id="KAK9832261.1"/>
    </source>
</evidence>
<dbReference type="Gene3D" id="2.160.20.120">
    <property type="match status" value="1"/>
</dbReference>